<dbReference type="AlphaFoldDB" id="A0A9D4A0R8"/>
<evidence type="ECO:0000313" key="6">
    <source>
        <dbReference type="Proteomes" id="UP000828251"/>
    </source>
</evidence>
<organism evidence="5 6">
    <name type="scientific">Gossypium stocksii</name>
    <dbReference type="NCBI Taxonomy" id="47602"/>
    <lineage>
        <taxon>Eukaryota</taxon>
        <taxon>Viridiplantae</taxon>
        <taxon>Streptophyta</taxon>
        <taxon>Embryophyta</taxon>
        <taxon>Tracheophyta</taxon>
        <taxon>Spermatophyta</taxon>
        <taxon>Magnoliopsida</taxon>
        <taxon>eudicotyledons</taxon>
        <taxon>Gunneridae</taxon>
        <taxon>Pentapetalae</taxon>
        <taxon>rosids</taxon>
        <taxon>malvids</taxon>
        <taxon>Malvales</taxon>
        <taxon>Malvaceae</taxon>
        <taxon>Malvoideae</taxon>
        <taxon>Gossypium</taxon>
    </lineage>
</organism>
<evidence type="ECO:0000256" key="4">
    <source>
        <dbReference type="SAM" id="MobiDB-lite"/>
    </source>
</evidence>
<keyword evidence="1" id="KW-0341">Growth regulation</keyword>
<evidence type="ECO:0000256" key="2">
    <source>
        <dbReference type="ARBA" id="ARBA00025796"/>
    </source>
</evidence>
<dbReference type="EMBL" id="JAIQCV010000007">
    <property type="protein sequence ID" value="KAH1081068.1"/>
    <property type="molecule type" value="Genomic_DNA"/>
</dbReference>
<evidence type="ECO:0000256" key="1">
    <source>
        <dbReference type="ARBA" id="ARBA00022604"/>
    </source>
</evidence>
<reference evidence="5 6" key="1">
    <citation type="journal article" date="2021" name="Plant Biotechnol. J.">
        <title>Multi-omics assisted identification of the key and species-specific regulatory components of drought-tolerant mechanisms in Gossypium stocksii.</title>
        <authorList>
            <person name="Yu D."/>
            <person name="Ke L."/>
            <person name="Zhang D."/>
            <person name="Wu Y."/>
            <person name="Sun Y."/>
            <person name="Mei J."/>
            <person name="Sun J."/>
            <person name="Sun Y."/>
        </authorList>
    </citation>
    <scope>NUCLEOTIDE SEQUENCE [LARGE SCALE GENOMIC DNA]</scope>
    <source>
        <strain evidence="6">cv. E1</strain>
        <tissue evidence="5">Leaf</tissue>
    </source>
</reference>
<evidence type="ECO:0000313" key="5">
    <source>
        <dbReference type="EMBL" id="KAH1081068.1"/>
    </source>
</evidence>
<comment type="similarity">
    <text evidence="2">Belongs to the TAC family.</text>
</comment>
<dbReference type="GO" id="GO:0001763">
    <property type="term" value="P:morphogenesis of a branching structure"/>
    <property type="evidence" value="ECO:0007669"/>
    <property type="project" value="InterPro"/>
</dbReference>
<dbReference type="Proteomes" id="UP000828251">
    <property type="component" value="Unassembled WGS sequence"/>
</dbReference>
<feature type="compositionally biased region" description="Acidic residues" evidence="4">
    <location>
        <begin position="83"/>
        <end position="110"/>
    </location>
</feature>
<dbReference type="OrthoDB" id="1922866at2759"/>
<dbReference type="InterPro" id="IPR044989">
    <property type="entry name" value="TAC1"/>
</dbReference>
<proteinExistence type="inferred from homology"/>
<gene>
    <name evidence="5" type="ORF">J1N35_020829</name>
</gene>
<accession>A0A9D4A0R8</accession>
<feature type="region of interest" description="Disordered" evidence="4">
    <location>
        <begin position="81"/>
        <end position="110"/>
    </location>
</feature>
<protein>
    <recommendedName>
        <fullName evidence="3">Protein TILLER ANGLE CONTROL 1</fullName>
    </recommendedName>
</protein>
<dbReference type="PANTHER" id="PTHR38366:SF1">
    <property type="entry name" value="PROTEIN TILLER ANGLE CONTROL 1"/>
    <property type="match status" value="1"/>
</dbReference>
<name>A0A9D4A0R8_9ROSI</name>
<dbReference type="PANTHER" id="PTHR38366">
    <property type="entry name" value="NAD-DEPENDENT PROTEIN DEACETYLASE HST1-LIKE PROTEIN"/>
    <property type="match status" value="1"/>
</dbReference>
<sequence length="317" mass="36238">MKIFNWVQRRFHHNVLKDGLARNVKKTDSIAIDSNTKALLEQVALVDMLDGWRDGVLTIGTFGFDPLKSLAEEQNDYLASGSYEDDDEERYSDNNDDEDVDGDDDDEEEEVNPLMLSSFEPSLEDVDSNVDNSKYRKKEVMMMVEGSTDHEIKFNLDATEDHSGKLRRRTTLADLFSEDTDIKKKPNSPLHLDTDSCKKPSPLPAKNGFSFAKKLIPQVGVGEDSRPIKMLHQMMRRMLKRKIHPELEGKGNKLEGRCKASVIDAVASSTLQANESVSLLQSPGIFFQHFLFSLSKIMRRTIYVNLFHYCMWRNILR</sequence>
<comment type="caution">
    <text evidence="5">The sequence shown here is derived from an EMBL/GenBank/DDBJ whole genome shotgun (WGS) entry which is preliminary data.</text>
</comment>
<keyword evidence="6" id="KW-1185">Reference proteome</keyword>
<evidence type="ECO:0000256" key="3">
    <source>
        <dbReference type="ARBA" id="ARBA00026138"/>
    </source>
</evidence>